<name>A0A660SIV4_UNCT6</name>
<reference evidence="4 5" key="1">
    <citation type="submission" date="2018-06" db="EMBL/GenBank/DDBJ databases">
        <title>Extensive metabolic versatility and redundancy in microbially diverse, dynamic hydrothermal sediments.</title>
        <authorList>
            <person name="Dombrowski N."/>
            <person name="Teske A."/>
            <person name="Baker B.J."/>
        </authorList>
    </citation>
    <scope>NUCLEOTIDE SEQUENCE [LARGE SCALE GENOMIC DNA]</scope>
    <source>
        <strain evidence="4">B10_G13</strain>
    </source>
</reference>
<dbReference type="InterPro" id="IPR028082">
    <property type="entry name" value="Peripla_BP_I"/>
</dbReference>
<dbReference type="PROSITE" id="PS51257">
    <property type="entry name" value="PROKAR_LIPOPROTEIN"/>
    <property type="match status" value="1"/>
</dbReference>
<dbReference type="InterPro" id="IPR028081">
    <property type="entry name" value="Leu-bd"/>
</dbReference>
<sequence length="551" mass="63642">MKYFYFIISIVILIFLQSCRFEPGKEISYQSEFGQDIRKVRSLILNDKYKKAEKLISDLSKKYDETNYLNQISYYKALLYYKKGKYTHSDSILDQLKTVKVHKDEFLFLRADNRFHLNDWYKSYKLFIKLQKSKEYGNLSRKKINDILKKSNDKEFIEIVLLQAKGIKYTDKELYLIIKRLHSLNENSLKSFYIKQLKRLYADSEIIKLIAPYEEKVKLKDIRITLLLPFSNIGSKSAMDFLNGFKLAIDFEQLNIALYDTKGDPIETYLGLKKQFLKNKPDIVIGPLFSMSSIAASILSNEEDVPIVLPMAKDIRISSIGENVFQFGKGFGEEANILVDYLVKSNIKTAAIFNVNTTKGLDEKKAFETLFKSKGGKIIREEFYSKNETDFSVQMESLKVVYDSIGYDVIFINGSPDNLIMAATQLKYYGIGARIVGLNEWGDNKVVRLASAYIDSVIYAKEKWVGQELLKKTITKEYRKKYKISPGIASFYGYDAGLLIKSLKNRKKLKNELKNMEGLWGTTGYISLNDNILPPDIYIYTIINGVSKRIK</sequence>
<dbReference type="AlphaFoldDB" id="A0A660SIV4"/>
<dbReference type="InterPro" id="IPR051010">
    <property type="entry name" value="BCAA_transport"/>
</dbReference>
<feature type="domain" description="Leucine-binding protein" evidence="3">
    <location>
        <begin position="222"/>
        <end position="516"/>
    </location>
</feature>
<dbReference type="CDD" id="cd06339">
    <property type="entry name" value="PBP1_YraM_LppC_lipoprotein-like"/>
    <property type="match status" value="1"/>
</dbReference>
<evidence type="ECO:0000256" key="2">
    <source>
        <dbReference type="ARBA" id="ARBA00022729"/>
    </source>
</evidence>
<dbReference type="SUPFAM" id="SSF53822">
    <property type="entry name" value="Periplasmic binding protein-like I"/>
    <property type="match status" value="1"/>
</dbReference>
<evidence type="ECO:0000313" key="5">
    <source>
        <dbReference type="Proteomes" id="UP000271125"/>
    </source>
</evidence>
<evidence type="ECO:0000256" key="1">
    <source>
        <dbReference type="ARBA" id="ARBA00010062"/>
    </source>
</evidence>
<dbReference type="Proteomes" id="UP000271125">
    <property type="component" value="Unassembled WGS sequence"/>
</dbReference>
<dbReference type="PANTHER" id="PTHR30483:SF6">
    <property type="entry name" value="PERIPLASMIC BINDING PROTEIN OF ABC TRANSPORTER FOR NATURAL AMINO ACIDS"/>
    <property type="match status" value="1"/>
</dbReference>
<comment type="similarity">
    <text evidence="1">Belongs to the leucine-binding protein family.</text>
</comment>
<keyword evidence="2" id="KW-0732">Signal</keyword>
<dbReference type="PANTHER" id="PTHR30483">
    <property type="entry name" value="LEUCINE-SPECIFIC-BINDING PROTEIN"/>
    <property type="match status" value="1"/>
</dbReference>
<dbReference type="EMBL" id="QNBD01000121">
    <property type="protein sequence ID" value="RKX70739.1"/>
    <property type="molecule type" value="Genomic_DNA"/>
</dbReference>
<evidence type="ECO:0000259" key="3">
    <source>
        <dbReference type="Pfam" id="PF13458"/>
    </source>
</evidence>
<protein>
    <recommendedName>
        <fullName evidence="3">Leucine-binding protein domain-containing protein</fullName>
    </recommendedName>
</protein>
<gene>
    <name evidence="4" type="ORF">DRP43_03095</name>
</gene>
<accession>A0A660SIV4</accession>
<proteinExistence type="inferred from homology"/>
<dbReference type="Gene3D" id="3.40.50.2300">
    <property type="match status" value="2"/>
</dbReference>
<comment type="caution">
    <text evidence="4">The sequence shown here is derived from an EMBL/GenBank/DDBJ whole genome shotgun (WGS) entry which is preliminary data.</text>
</comment>
<dbReference type="Pfam" id="PF13458">
    <property type="entry name" value="Peripla_BP_6"/>
    <property type="match status" value="1"/>
</dbReference>
<evidence type="ECO:0000313" key="4">
    <source>
        <dbReference type="EMBL" id="RKX70739.1"/>
    </source>
</evidence>
<organism evidence="4 5">
    <name type="scientific">candidate division TA06 bacterium</name>
    <dbReference type="NCBI Taxonomy" id="2250710"/>
    <lineage>
        <taxon>Bacteria</taxon>
        <taxon>Bacteria division TA06</taxon>
    </lineage>
</organism>